<feature type="domain" description="Alpha-D-phosphohexomutase alpha/beta/alpha" evidence="11">
    <location>
        <begin position="268"/>
        <end position="373"/>
    </location>
</feature>
<evidence type="ECO:0000256" key="2">
    <source>
        <dbReference type="ARBA" id="ARBA00010231"/>
    </source>
</evidence>
<dbReference type="Pfam" id="PF02878">
    <property type="entry name" value="PGM_PMM_I"/>
    <property type="match status" value="1"/>
</dbReference>
<evidence type="ECO:0000256" key="7">
    <source>
        <dbReference type="RuleBase" id="RU004326"/>
    </source>
</evidence>
<keyword evidence="5 7" id="KW-0460">Magnesium</keyword>
<evidence type="ECO:0000256" key="6">
    <source>
        <dbReference type="ARBA" id="ARBA00023235"/>
    </source>
</evidence>
<feature type="domain" description="Alpha-D-phosphohexomutase C-terminal" evidence="8">
    <location>
        <begin position="399"/>
        <end position="450"/>
    </location>
</feature>
<feature type="domain" description="Alpha-D-phosphohexomutase alpha/beta/alpha" evidence="9">
    <location>
        <begin position="8"/>
        <end position="138"/>
    </location>
</feature>
<dbReference type="Pfam" id="PF00408">
    <property type="entry name" value="PGM_PMM_IV"/>
    <property type="match status" value="1"/>
</dbReference>
<dbReference type="InterPro" id="IPR016066">
    <property type="entry name" value="A-D-PHexomutase_CS"/>
</dbReference>
<dbReference type="Pfam" id="PF02879">
    <property type="entry name" value="PGM_PMM_II"/>
    <property type="match status" value="1"/>
</dbReference>
<comment type="similarity">
    <text evidence="2 7">Belongs to the phosphohexose mutase family.</text>
</comment>
<dbReference type="GO" id="GO:0004615">
    <property type="term" value="F:phosphomannomutase activity"/>
    <property type="evidence" value="ECO:0007669"/>
    <property type="project" value="TreeGrafter"/>
</dbReference>
<evidence type="ECO:0000259" key="9">
    <source>
        <dbReference type="Pfam" id="PF02878"/>
    </source>
</evidence>
<evidence type="ECO:0000256" key="3">
    <source>
        <dbReference type="ARBA" id="ARBA00022553"/>
    </source>
</evidence>
<dbReference type="InterPro" id="IPR005843">
    <property type="entry name" value="A-D-PHexomutase_C"/>
</dbReference>
<dbReference type="RefSeq" id="WP_163347550.1">
    <property type="nucleotide sequence ID" value="NZ_CP048409.1"/>
</dbReference>
<keyword evidence="3" id="KW-0597">Phosphoprotein</keyword>
<accession>A0A6C0RIG3</accession>
<keyword evidence="13" id="KW-1185">Reference proteome</keyword>
<dbReference type="InterPro" id="IPR016055">
    <property type="entry name" value="A-D-PHexomutase_a/b/a-I/II/III"/>
</dbReference>
<evidence type="ECO:0000256" key="4">
    <source>
        <dbReference type="ARBA" id="ARBA00022723"/>
    </source>
</evidence>
<evidence type="ECO:0000259" key="11">
    <source>
        <dbReference type="Pfam" id="PF02880"/>
    </source>
</evidence>
<dbReference type="EC" id="5.4.2.10" evidence="12"/>
<dbReference type="PANTHER" id="PTHR42946:SF1">
    <property type="entry name" value="PHOSPHOGLUCOMUTASE (ALPHA-D-GLUCOSE-1,6-BISPHOSPHATE-DEPENDENT)"/>
    <property type="match status" value="1"/>
</dbReference>
<dbReference type="Pfam" id="PF02880">
    <property type="entry name" value="PGM_PMM_III"/>
    <property type="match status" value="1"/>
</dbReference>
<dbReference type="AlphaFoldDB" id="A0A6C0RIG3"/>
<comment type="cofactor">
    <cofactor evidence="1">
        <name>Mg(2+)</name>
        <dbReference type="ChEBI" id="CHEBI:18420"/>
    </cofactor>
</comment>
<dbReference type="PROSITE" id="PS00710">
    <property type="entry name" value="PGM_PMM"/>
    <property type="match status" value="1"/>
</dbReference>
<dbReference type="InterPro" id="IPR050060">
    <property type="entry name" value="Phosphoglucosamine_mutase"/>
</dbReference>
<dbReference type="InterPro" id="IPR005841">
    <property type="entry name" value="Alpha-D-phosphohexomutase_SF"/>
</dbReference>
<dbReference type="NCBIfam" id="TIGR03990">
    <property type="entry name" value="Arch_GlmM"/>
    <property type="match status" value="1"/>
</dbReference>
<dbReference type="Gene3D" id="3.40.120.10">
    <property type="entry name" value="Alpha-D-Glucose-1,6-Bisphosphate, subunit A, domain 3"/>
    <property type="match status" value="3"/>
</dbReference>
<keyword evidence="4 7" id="KW-0479">Metal-binding</keyword>
<name>A0A6C0RIG3_9BACT</name>
<evidence type="ECO:0000259" key="8">
    <source>
        <dbReference type="Pfam" id="PF00408"/>
    </source>
</evidence>
<evidence type="ECO:0000313" key="12">
    <source>
        <dbReference type="EMBL" id="QIA08921.1"/>
    </source>
</evidence>
<dbReference type="SUPFAM" id="SSF55957">
    <property type="entry name" value="Phosphoglucomutase, C-terminal domain"/>
    <property type="match status" value="1"/>
</dbReference>
<proteinExistence type="inferred from homology"/>
<dbReference type="GO" id="GO:0009252">
    <property type="term" value="P:peptidoglycan biosynthetic process"/>
    <property type="evidence" value="ECO:0007669"/>
    <property type="project" value="TreeGrafter"/>
</dbReference>
<gene>
    <name evidence="12" type="primary">glmM</name>
    <name evidence="12" type="ORF">G0Q07_14900</name>
</gene>
<dbReference type="KEGG" id="drc:G0Q07_14900"/>
<feature type="domain" description="Alpha-D-phosphohexomutase alpha/beta/alpha" evidence="10">
    <location>
        <begin position="163"/>
        <end position="261"/>
    </location>
</feature>
<protein>
    <submittedName>
        <fullName evidence="12">Phosphoglucosamine mutase</fullName>
        <ecNumber evidence="12">5.4.2.10</ecNumber>
    </submittedName>
</protein>
<evidence type="ECO:0000256" key="1">
    <source>
        <dbReference type="ARBA" id="ARBA00001946"/>
    </source>
</evidence>
<dbReference type="Proteomes" id="UP000474630">
    <property type="component" value="Chromosome"/>
</dbReference>
<dbReference type="PANTHER" id="PTHR42946">
    <property type="entry name" value="PHOSPHOHEXOSE MUTASE"/>
    <property type="match status" value="1"/>
</dbReference>
<dbReference type="GO" id="GO:0000287">
    <property type="term" value="F:magnesium ion binding"/>
    <property type="evidence" value="ECO:0007669"/>
    <property type="project" value="InterPro"/>
</dbReference>
<evidence type="ECO:0000256" key="5">
    <source>
        <dbReference type="ARBA" id="ARBA00022842"/>
    </source>
</evidence>
<dbReference type="GO" id="GO:0008966">
    <property type="term" value="F:phosphoglucosamine mutase activity"/>
    <property type="evidence" value="ECO:0007669"/>
    <property type="project" value="UniProtKB-EC"/>
</dbReference>
<keyword evidence="6 12" id="KW-0413">Isomerase</keyword>
<evidence type="ECO:0000313" key="13">
    <source>
        <dbReference type="Proteomes" id="UP000474630"/>
    </source>
</evidence>
<dbReference type="InterPro" id="IPR005844">
    <property type="entry name" value="A-D-PHexomutase_a/b/a-I"/>
</dbReference>
<dbReference type="Gene3D" id="3.30.310.50">
    <property type="entry name" value="Alpha-D-phosphohexomutase, C-terminal domain"/>
    <property type="match status" value="1"/>
</dbReference>
<dbReference type="SUPFAM" id="SSF53738">
    <property type="entry name" value="Phosphoglucomutase, first 3 domains"/>
    <property type="match status" value="3"/>
</dbReference>
<dbReference type="GO" id="GO:0005829">
    <property type="term" value="C:cytosol"/>
    <property type="evidence" value="ECO:0007669"/>
    <property type="project" value="TreeGrafter"/>
</dbReference>
<dbReference type="InterPro" id="IPR005846">
    <property type="entry name" value="A-D-PHexomutase_a/b/a-III"/>
</dbReference>
<dbReference type="InterPro" id="IPR036900">
    <property type="entry name" value="A-D-PHexomutase_C_sf"/>
</dbReference>
<dbReference type="InterPro" id="IPR005845">
    <property type="entry name" value="A-D-PHexomutase_a/b/a-II"/>
</dbReference>
<evidence type="ECO:0000259" key="10">
    <source>
        <dbReference type="Pfam" id="PF02879"/>
    </source>
</evidence>
<dbReference type="GO" id="GO:0005975">
    <property type="term" value="P:carbohydrate metabolic process"/>
    <property type="evidence" value="ECO:0007669"/>
    <property type="project" value="InterPro"/>
</dbReference>
<organism evidence="12 13">
    <name type="scientific">Draconibacterium halophilum</name>
    <dbReference type="NCBI Taxonomy" id="2706887"/>
    <lineage>
        <taxon>Bacteria</taxon>
        <taxon>Pseudomonadati</taxon>
        <taxon>Bacteroidota</taxon>
        <taxon>Bacteroidia</taxon>
        <taxon>Marinilabiliales</taxon>
        <taxon>Prolixibacteraceae</taxon>
        <taxon>Draconibacterium</taxon>
    </lineage>
</organism>
<dbReference type="EMBL" id="CP048409">
    <property type="protein sequence ID" value="QIA08921.1"/>
    <property type="molecule type" value="Genomic_DNA"/>
</dbReference>
<dbReference type="GO" id="GO:0006048">
    <property type="term" value="P:UDP-N-acetylglucosamine biosynthetic process"/>
    <property type="evidence" value="ECO:0007669"/>
    <property type="project" value="TreeGrafter"/>
</dbReference>
<dbReference type="PRINTS" id="PR00509">
    <property type="entry name" value="PGMPMM"/>
</dbReference>
<reference evidence="12 13" key="1">
    <citation type="submission" date="2020-02" db="EMBL/GenBank/DDBJ databases">
        <title>Genome sequencing for Draconibacterium sp. strain M1.</title>
        <authorList>
            <person name="Park S.-J."/>
        </authorList>
    </citation>
    <scope>NUCLEOTIDE SEQUENCE [LARGE SCALE GENOMIC DNA]</scope>
    <source>
        <strain evidence="12 13">M1</strain>
    </source>
</reference>
<dbReference type="InterPro" id="IPR024086">
    <property type="entry name" value="GlmM_arc-type"/>
</dbReference>
<sequence length="457" mass="49475">MTLIKSISGIRGTIGGKPGEALTPMDIVSISSAFGVWLKNSGGNKKVIIGRDARISGEMVNQLVVGSLLSVGIDVIDLGLATTPSVEMAVTDHYAGGGIIITASHNPKNWNALKLLNSQGEFISDQDGKDLLKMVESQKYTFNEVDDLGTYSKEDYLDKHIGHILNLPLVNKKLIEQAGFSIAIDAVNSVGGIAIPKLLKALGVNTIKEINCTPDGEFAHNPEPLPENINEICSLVKTTKLDLGIIVDPDVDRLALVCENGEPFGEEYTLVSVADYILENSKGPLVANLSSTMALKDMAKKHGVEFFESAVGEVNVVKEMKEQKASIGGEGNGGIIYPELHYGRDALVGVALFLSHLAKSKKTSSELRAQYADYKMVKHKLELDDNIDLDAILNGVREKFAKYPCNSVDGVKINFPAGWVHLRKSNTEPIIRIYAEAETEQEAQTFISDVSNVVKPD</sequence>